<dbReference type="SUPFAM" id="SSF52540">
    <property type="entry name" value="P-loop containing nucleoside triphosphate hydrolases"/>
    <property type="match status" value="1"/>
</dbReference>
<dbReference type="Gene3D" id="3.40.50.300">
    <property type="entry name" value="P-loop containing nucleotide triphosphate hydrolases"/>
    <property type="match status" value="1"/>
</dbReference>
<dbReference type="PANTHER" id="PTHR30121:SF6">
    <property type="entry name" value="SLR6007 PROTEIN"/>
    <property type="match status" value="1"/>
</dbReference>
<accession>A0AA46SGW0</accession>
<feature type="region of interest" description="Disordered" evidence="1">
    <location>
        <begin position="559"/>
        <end position="587"/>
    </location>
</feature>
<evidence type="ECO:0000256" key="1">
    <source>
        <dbReference type="SAM" id="MobiDB-lite"/>
    </source>
</evidence>
<keyword evidence="2" id="KW-0067">ATP-binding</keyword>
<organism evidence="2 3">
    <name type="scientific">Rhodococcus aetherivorans</name>
    <dbReference type="NCBI Taxonomy" id="191292"/>
    <lineage>
        <taxon>Bacteria</taxon>
        <taxon>Bacillati</taxon>
        <taxon>Actinomycetota</taxon>
        <taxon>Actinomycetes</taxon>
        <taxon>Mycobacteriales</taxon>
        <taxon>Nocardiaceae</taxon>
        <taxon>Rhodococcus</taxon>
    </lineage>
</organism>
<dbReference type="GO" id="GO:0005524">
    <property type="term" value="F:ATP binding"/>
    <property type="evidence" value="ECO:0007669"/>
    <property type="project" value="UniProtKB-KW"/>
</dbReference>
<dbReference type="GeneID" id="83624382"/>
<keyword evidence="2" id="KW-0547">Nucleotide-binding</keyword>
<sequence>MSARNATRSSRLLTAEKIAKTLLSDEELSRLEEQAATATGLKKAWKKSLVTRQYSRRATVERLTRINSDGFDREVADLDARGFDGPGGGRMSTVMPPVEYRGTSVQVAGIYPWIVGAKAPLLGTPLGRHLTTGAAVGFDPLYAWTMKAITAPSCFICALNGFGKSTLLRRIALGDIARGTLVLVPGDVKPDLRVLAEQVGGQVSEVGYGTGAINPLGRGPIGDAIEQLPAGSLEREKAEFALHARQLNMICALLEIVRRGPLKDFEETLLASAIRLLYAPGSTFDNDRAARIEDLLTLIASGPGELLDDAVADTAEEYRGQIKPLLRSLRALVKGRFGETFNRHSTVRIDITKPMVDLDMSSVPPGDELMRAAVLLAGWNEAFAAVEAAHILADNKVPGAKSIAAHIILDEVWQVIQTGSSAVARLDAVQRLQRSMGVAMTLVTHSLADFEKVGALGMIERSRARIIGPVPDAELDRLAHFMTFSQAERAMVTGWANDTTSSVEEKKALRQARRKATLGAAADDPGVADSTRTAAGVGHFLLKLGEGATPGTPFKVWVPPAEKDSGIHDTDARLRAADEDRGTEFAA</sequence>
<dbReference type="Proteomes" id="UP001163947">
    <property type="component" value="Plasmid pN2"/>
</dbReference>
<keyword evidence="2" id="KW-0614">Plasmid</keyword>
<dbReference type="InterPro" id="IPR051162">
    <property type="entry name" value="T4SS_component"/>
</dbReference>
<evidence type="ECO:0000313" key="2">
    <source>
        <dbReference type="EMBL" id="UYF97191.1"/>
    </source>
</evidence>
<dbReference type="AlphaFoldDB" id="A0AA46SGW0"/>
<reference evidence="2" key="1">
    <citation type="submission" date="2022-09" db="EMBL/GenBank/DDBJ databases">
        <title>The genome sequence of Rhodococcus aetherivorans N1.</title>
        <authorList>
            <person name="Jiang W."/>
        </authorList>
    </citation>
    <scope>NUCLEOTIDE SEQUENCE</scope>
    <source>
        <strain evidence="2">N1</strain>
        <plasmid evidence="2">pN2</plasmid>
    </source>
</reference>
<gene>
    <name evidence="2" type="ORF">OCS65_28180</name>
</gene>
<dbReference type="EMBL" id="CP106983">
    <property type="protein sequence ID" value="UYF97191.1"/>
    <property type="molecule type" value="Genomic_DNA"/>
</dbReference>
<proteinExistence type="predicted"/>
<protein>
    <submittedName>
        <fullName evidence="2">ATP-binding protein</fullName>
    </submittedName>
</protein>
<dbReference type="InterPro" id="IPR027417">
    <property type="entry name" value="P-loop_NTPase"/>
</dbReference>
<evidence type="ECO:0000313" key="3">
    <source>
        <dbReference type="Proteomes" id="UP001163947"/>
    </source>
</evidence>
<geneLocation type="plasmid" evidence="2 3">
    <name>pN2</name>
</geneLocation>
<dbReference type="RefSeq" id="WP_263510463.1">
    <property type="nucleotide sequence ID" value="NZ_CP106983.1"/>
</dbReference>
<feature type="compositionally biased region" description="Basic and acidic residues" evidence="1">
    <location>
        <begin position="561"/>
        <end position="587"/>
    </location>
</feature>
<name>A0AA46SGW0_9NOCA</name>
<dbReference type="PANTHER" id="PTHR30121">
    <property type="entry name" value="UNCHARACTERIZED PROTEIN YJGR-RELATED"/>
    <property type="match status" value="1"/>
</dbReference>